<evidence type="ECO:0000259" key="2">
    <source>
        <dbReference type="PROSITE" id="PS50110"/>
    </source>
</evidence>
<dbReference type="InterPro" id="IPR001789">
    <property type="entry name" value="Sig_transdc_resp-reg_receiver"/>
</dbReference>
<dbReference type="PANTHER" id="PTHR43228">
    <property type="entry name" value="TWO-COMPONENT RESPONSE REGULATOR"/>
    <property type="match status" value="1"/>
</dbReference>
<name>A0ABT2UU33_9BACL</name>
<dbReference type="InterPro" id="IPR052048">
    <property type="entry name" value="ST_Response_Regulator"/>
</dbReference>
<dbReference type="CDD" id="cd17542">
    <property type="entry name" value="REC_CheY"/>
    <property type="match status" value="1"/>
</dbReference>
<dbReference type="PROSITE" id="PS50110">
    <property type="entry name" value="RESPONSE_REGULATORY"/>
    <property type="match status" value="1"/>
</dbReference>
<feature type="domain" description="Response regulatory" evidence="2">
    <location>
        <begin position="4"/>
        <end position="119"/>
    </location>
</feature>
<dbReference type="Proteomes" id="UP001652445">
    <property type="component" value="Unassembled WGS sequence"/>
</dbReference>
<feature type="modified residue" description="4-aspartylphosphate" evidence="1">
    <location>
        <position position="54"/>
    </location>
</feature>
<proteinExistence type="predicted"/>
<dbReference type="EMBL" id="JAOQIO010000116">
    <property type="protein sequence ID" value="MCU6797337.1"/>
    <property type="molecule type" value="Genomic_DNA"/>
</dbReference>
<dbReference type="SMART" id="SM00448">
    <property type="entry name" value="REC"/>
    <property type="match status" value="1"/>
</dbReference>
<organism evidence="3 4">
    <name type="scientific">Paenibacillus baimaensis</name>
    <dbReference type="NCBI Taxonomy" id="2982185"/>
    <lineage>
        <taxon>Bacteria</taxon>
        <taxon>Bacillati</taxon>
        <taxon>Bacillota</taxon>
        <taxon>Bacilli</taxon>
        <taxon>Bacillales</taxon>
        <taxon>Paenibacillaceae</taxon>
        <taxon>Paenibacillus</taxon>
    </lineage>
</organism>
<dbReference type="Pfam" id="PF00072">
    <property type="entry name" value="Response_reg"/>
    <property type="match status" value="1"/>
</dbReference>
<keyword evidence="1" id="KW-0597">Phosphoprotein</keyword>
<accession>A0ABT2UU33</accession>
<dbReference type="InterPro" id="IPR011006">
    <property type="entry name" value="CheY-like_superfamily"/>
</dbReference>
<evidence type="ECO:0000313" key="3">
    <source>
        <dbReference type="EMBL" id="MCU6797337.1"/>
    </source>
</evidence>
<evidence type="ECO:0000256" key="1">
    <source>
        <dbReference type="PROSITE-ProRule" id="PRU00169"/>
    </source>
</evidence>
<comment type="caution">
    <text evidence="3">The sequence shown here is derived from an EMBL/GenBank/DDBJ whole genome shotgun (WGS) entry which is preliminary data.</text>
</comment>
<dbReference type="PANTHER" id="PTHR43228:SF1">
    <property type="entry name" value="TWO-COMPONENT RESPONSE REGULATOR ARR22"/>
    <property type="match status" value="1"/>
</dbReference>
<dbReference type="SUPFAM" id="SSF52172">
    <property type="entry name" value="CheY-like"/>
    <property type="match status" value="1"/>
</dbReference>
<sequence length="134" mass="15034">MMAKVMVVDDAAFMRMMLKLLLVEAGHEVIAEATNGREAVHTYMKYKPDLVTMDVTMPELDGIGAVRQIRKLDPLAKIIMCSAMGQNALIVDAISSGAKDYIVKPFEKKEIIDAVNKVLDESSLSFEDLRRRFR</sequence>
<protein>
    <submittedName>
        <fullName evidence="3">Response regulator</fullName>
    </submittedName>
</protein>
<reference evidence="3 4" key="1">
    <citation type="submission" date="2022-09" db="EMBL/GenBank/DDBJ databases">
        <authorList>
            <person name="Han X.L."/>
            <person name="Wang Q."/>
            <person name="Lu T."/>
        </authorList>
    </citation>
    <scope>NUCLEOTIDE SEQUENCE [LARGE SCALE GENOMIC DNA]</scope>
    <source>
        <strain evidence="3 4">WQ 127069</strain>
    </source>
</reference>
<evidence type="ECO:0000313" key="4">
    <source>
        <dbReference type="Proteomes" id="UP001652445"/>
    </source>
</evidence>
<gene>
    <name evidence="3" type="ORF">OB236_34930</name>
</gene>
<dbReference type="Gene3D" id="3.40.50.2300">
    <property type="match status" value="1"/>
</dbReference>
<keyword evidence="4" id="KW-1185">Reference proteome</keyword>